<evidence type="ECO:0000256" key="5">
    <source>
        <dbReference type="ARBA" id="ARBA00022694"/>
    </source>
</evidence>
<dbReference type="GO" id="GO:0042781">
    <property type="term" value="F:3'-tRNA processing endoribonuclease activity"/>
    <property type="evidence" value="ECO:0007669"/>
    <property type="project" value="UniProtKB-EC"/>
</dbReference>
<dbReference type="Pfam" id="PF13691">
    <property type="entry name" value="Lactamase_B_4"/>
    <property type="match status" value="1"/>
</dbReference>
<dbReference type="EC" id="3.1.26.11" evidence="4"/>
<keyword evidence="5" id="KW-0819">tRNA processing</keyword>
<accession>A0A6S7HZB5</accession>
<protein>
    <recommendedName>
        <fullName evidence="4">ribonuclease Z</fullName>
        <ecNumber evidence="4">3.1.26.11</ecNumber>
    </recommendedName>
</protein>
<evidence type="ECO:0000256" key="10">
    <source>
        <dbReference type="ARBA" id="ARBA00022833"/>
    </source>
</evidence>
<keyword evidence="12" id="KW-1185">Reference proteome</keyword>
<dbReference type="InterPro" id="IPR036866">
    <property type="entry name" value="RibonucZ/Hydroxyglut_hydro"/>
</dbReference>
<dbReference type="AlphaFoldDB" id="A0A6S7HZB5"/>
<keyword evidence="9" id="KW-0378">Hydrolase</keyword>
<evidence type="ECO:0000256" key="2">
    <source>
        <dbReference type="ARBA" id="ARBA00001947"/>
    </source>
</evidence>
<name>A0A6S7HZB5_PARCT</name>
<dbReference type="InterPro" id="IPR027794">
    <property type="entry name" value="tRNase_Z_dom"/>
</dbReference>
<evidence type="ECO:0000313" key="12">
    <source>
        <dbReference type="Proteomes" id="UP001152795"/>
    </source>
</evidence>
<dbReference type="SUPFAM" id="SSF56281">
    <property type="entry name" value="Metallo-hydrolase/oxidoreductase"/>
    <property type="match status" value="1"/>
</dbReference>
<evidence type="ECO:0000256" key="6">
    <source>
        <dbReference type="ARBA" id="ARBA00022722"/>
    </source>
</evidence>
<dbReference type="EMBL" id="CACRXK020006915">
    <property type="protein sequence ID" value="CAB4010816.1"/>
    <property type="molecule type" value="Genomic_DNA"/>
</dbReference>
<evidence type="ECO:0000256" key="7">
    <source>
        <dbReference type="ARBA" id="ARBA00022723"/>
    </source>
</evidence>
<dbReference type="Gene3D" id="3.60.15.10">
    <property type="entry name" value="Ribonuclease Z/Hydroxyacylglutathione hydrolase-like"/>
    <property type="match status" value="1"/>
</dbReference>
<evidence type="ECO:0000256" key="4">
    <source>
        <dbReference type="ARBA" id="ARBA00012477"/>
    </source>
</evidence>
<keyword evidence="10" id="KW-0862">Zinc</keyword>
<comment type="caution">
    <text evidence="11">The sequence shown here is derived from an EMBL/GenBank/DDBJ whole genome shotgun (WGS) entry which is preliminary data.</text>
</comment>
<evidence type="ECO:0000256" key="3">
    <source>
        <dbReference type="ARBA" id="ARBA00007823"/>
    </source>
</evidence>
<evidence type="ECO:0000256" key="8">
    <source>
        <dbReference type="ARBA" id="ARBA00022759"/>
    </source>
</evidence>
<proteinExistence type="inferred from homology"/>
<keyword evidence="7" id="KW-0479">Metal-binding</keyword>
<evidence type="ECO:0000256" key="1">
    <source>
        <dbReference type="ARBA" id="ARBA00000402"/>
    </source>
</evidence>
<dbReference type="GO" id="GO:1990180">
    <property type="term" value="P:mitochondrial tRNA 3'-end processing"/>
    <property type="evidence" value="ECO:0007669"/>
    <property type="project" value="TreeGrafter"/>
</dbReference>
<keyword evidence="8" id="KW-0255">Endonuclease</keyword>
<organism evidence="11 12">
    <name type="scientific">Paramuricea clavata</name>
    <name type="common">Red gorgonian</name>
    <name type="synonym">Violescent sea-whip</name>
    <dbReference type="NCBI Taxonomy" id="317549"/>
    <lineage>
        <taxon>Eukaryota</taxon>
        <taxon>Metazoa</taxon>
        <taxon>Cnidaria</taxon>
        <taxon>Anthozoa</taxon>
        <taxon>Octocorallia</taxon>
        <taxon>Malacalcyonacea</taxon>
        <taxon>Plexauridae</taxon>
        <taxon>Paramuricea</taxon>
    </lineage>
</organism>
<keyword evidence="6" id="KW-0540">Nuclease</keyword>
<comment type="similarity">
    <text evidence="3">Belongs to the RNase Z family.</text>
</comment>
<sequence>MYHIIAQKCTPRQKTAPSNGRPLIHFRYVFSCGEATQRLFHEQKLKLGKINNLFLTQLTWQCIGGLPGLLLTLREACKQSLSIHGPPGLSDFLTASQCFMSMHNVDLKCSEYDGESDGVYKDENIIVKPIPIKGQTKDNFSYNSKITEIFDDEGGTSYDIDYSQPKSNIDKNRGKSKSEHCVNTKSPKRFKLDVEPRTVVNYICELVAVPGKMNVKKAFELGVPSGPLLGKLQKGKDVTLENGAVAVFVREPTRRLEVNALMNVSRH</sequence>
<gene>
    <name evidence="11" type="ORF">PACLA_8A032864</name>
</gene>
<comment type="catalytic activity">
    <reaction evidence="1">
        <text>Endonucleolytic cleavage of RNA, removing extra 3' nucleotides from tRNA precursor, generating 3' termini of tRNAs. A 3'-hydroxy group is left at the tRNA terminus and a 5'-phosphoryl group is left at the trailer molecule.</text>
        <dbReference type="EC" id="3.1.26.11"/>
    </reaction>
</comment>
<dbReference type="OrthoDB" id="527344at2759"/>
<dbReference type="PANTHER" id="PTHR12553:SF49">
    <property type="entry name" value="ZINC PHOSPHODIESTERASE ELAC PROTEIN 2"/>
    <property type="match status" value="1"/>
</dbReference>
<evidence type="ECO:0000256" key="9">
    <source>
        <dbReference type="ARBA" id="ARBA00022801"/>
    </source>
</evidence>
<evidence type="ECO:0000313" key="11">
    <source>
        <dbReference type="EMBL" id="CAB4010816.1"/>
    </source>
</evidence>
<dbReference type="PANTHER" id="PTHR12553">
    <property type="entry name" value="ZINC PHOSPHODIESTERASE ELAC PROTEIN 2"/>
    <property type="match status" value="1"/>
</dbReference>
<dbReference type="InterPro" id="IPR047151">
    <property type="entry name" value="RNZ2-like"/>
</dbReference>
<dbReference type="GO" id="GO:0046872">
    <property type="term" value="F:metal ion binding"/>
    <property type="evidence" value="ECO:0007669"/>
    <property type="project" value="UniProtKB-KW"/>
</dbReference>
<reference evidence="11" key="1">
    <citation type="submission" date="2020-04" db="EMBL/GenBank/DDBJ databases">
        <authorList>
            <person name="Alioto T."/>
            <person name="Alioto T."/>
            <person name="Gomez Garrido J."/>
        </authorList>
    </citation>
    <scope>NUCLEOTIDE SEQUENCE</scope>
    <source>
        <strain evidence="11">A484AB</strain>
    </source>
</reference>
<dbReference type="GO" id="GO:0005739">
    <property type="term" value="C:mitochondrion"/>
    <property type="evidence" value="ECO:0007669"/>
    <property type="project" value="TreeGrafter"/>
</dbReference>
<comment type="cofactor">
    <cofactor evidence="2">
        <name>Zn(2+)</name>
        <dbReference type="ChEBI" id="CHEBI:29105"/>
    </cofactor>
</comment>
<dbReference type="Proteomes" id="UP001152795">
    <property type="component" value="Unassembled WGS sequence"/>
</dbReference>